<keyword evidence="2" id="KW-1185">Reference proteome</keyword>
<organism evidence="1 2">
    <name type="scientific">Eretmocerus hayati</name>
    <dbReference type="NCBI Taxonomy" id="131215"/>
    <lineage>
        <taxon>Eukaryota</taxon>
        <taxon>Metazoa</taxon>
        <taxon>Ecdysozoa</taxon>
        <taxon>Arthropoda</taxon>
        <taxon>Hexapoda</taxon>
        <taxon>Insecta</taxon>
        <taxon>Pterygota</taxon>
        <taxon>Neoptera</taxon>
        <taxon>Endopterygota</taxon>
        <taxon>Hymenoptera</taxon>
        <taxon>Apocrita</taxon>
        <taxon>Proctotrupomorpha</taxon>
        <taxon>Chalcidoidea</taxon>
        <taxon>Aphelinidae</taxon>
        <taxon>Aphelininae</taxon>
        <taxon>Eretmocerus</taxon>
    </lineage>
</organism>
<protein>
    <submittedName>
        <fullName evidence="1">Uncharacterized protein</fullName>
    </submittedName>
</protein>
<evidence type="ECO:0000313" key="1">
    <source>
        <dbReference type="EMBL" id="KAJ8669977.1"/>
    </source>
</evidence>
<dbReference type="Proteomes" id="UP001239111">
    <property type="component" value="Chromosome 3"/>
</dbReference>
<reference evidence="1" key="1">
    <citation type="submission" date="2023-04" db="EMBL/GenBank/DDBJ databases">
        <title>A chromosome-level genome assembly of the parasitoid wasp Eretmocerus hayati.</title>
        <authorList>
            <person name="Zhong Y."/>
            <person name="Liu S."/>
            <person name="Liu Y."/>
        </authorList>
    </citation>
    <scope>NUCLEOTIDE SEQUENCE</scope>
    <source>
        <strain evidence="1">ZJU_SS_LIU_2023</strain>
    </source>
</reference>
<proteinExistence type="predicted"/>
<accession>A0ACC2NFP6</accession>
<dbReference type="EMBL" id="CM056743">
    <property type="protein sequence ID" value="KAJ8669977.1"/>
    <property type="molecule type" value="Genomic_DNA"/>
</dbReference>
<evidence type="ECO:0000313" key="2">
    <source>
        <dbReference type="Proteomes" id="UP001239111"/>
    </source>
</evidence>
<gene>
    <name evidence="1" type="ORF">QAD02_001236</name>
</gene>
<comment type="caution">
    <text evidence="1">The sequence shown here is derived from an EMBL/GenBank/DDBJ whole genome shotgun (WGS) entry which is preliminary data.</text>
</comment>
<name>A0ACC2NFP6_9HYME</name>
<sequence>MGRKLREIDLRSENQVYSGRAFMSRVNKDEDCDERVIKVMENNRVYYRCTACGYTTGRTFNVARHYVRKHTRLQTPKTCTRCAQNFKTKGDFYEHRKECQDGYAPRPTRKSWLIVKQEPVETDICSALKIKEEPYSCGEMDAEGESDACDDVDAEEESDACDDSDVKGTSESYDEPDIKGGIRLLKEEELLKFEDDVSLSPSFMEEGPELYLGMDIEYNQDESILHDIHHDSILPSWALDEDIENSNESLDLESRQTLKHPHEIYFSHSFDIADS</sequence>